<feature type="transmembrane region" description="Helical" evidence="6">
    <location>
        <begin position="114"/>
        <end position="133"/>
    </location>
</feature>
<feature type="transmembrane region" description="Helical" evidence="6">
    <location>
        <begin position="139"/>
        <end position="160"/>
    </location>
</feature>
<proteinExistence type="inferred from homology"/>
<evidence type="ECO:0000256" key="1">
    <source>
        <dbReference type="ARBA" id="ARBA00004141"/>
    </source>
</evidence>
<feature type="transmembrane region" description="Helical" evidence="6">
    <location>
        <begin position="74"/>
        <end position="94"/>
    </location>
</feature>
<dbReference type="Gene3D" id="1.20.1070.10">
    <property type="entry name" value="Rhodopsin 7-helix transmembrane proteins"/>
    <property type="match status" value="1"/>
</dbReference>
<dbReference type="Pfam" id="PF01036">
    <property type="entry name" value="Bac_rhodopsin"/>
    <property type="match status" value="1"/>
</dbReference>
<feature type="transmembrane region" description="Helical" evidence="6">
    <location>
        <begin position="41"/>
        <end position="59"/>
    </location>
</feature>
<comment type="similarity">
    <text evidence="2">Belongs to the archaeal/bacterial/fungal opsin family.</text>
</comment>
<accession>A0A6C0I407</accession>
<feature type="transmembrane region" description="Helical" evidence="6">
    <location>
        <begin position="181"/>
        <end position="200"/>
    </location>
</feature>
<feature type="transmembrane region" description="Helical" evidence="6">
    <location>
        <begin position="6"/>
        <end position="29"/>
    </location>
</feature>
<evidence type="ECO:0000256" key="4">
    <source>
        <dbReference type="ARBA" id="ARBA00022989"/>
    </source>
</evidence>
<keyword evidence="5 6" id="KW-0472">Membrane</keyword>
<evidence type="ECO:0000313" key="7">
    <source>
        <dbReference type="EMBL" id="QHT87751.1"/>
    </source>
</evidence>
<name>A0A6C0I407_9ZZZZ</name>
<organism evidence="7">
    <name type="scientific">viral metagenome</name>
    <dbReference type="NCBI Taxonomy" id="1070528"/>
    <lineage>
        <taxon>unclassified sequences</taxon>
        <taxon>metagenomes</taxon>
        <taxon>organismal metagenomes</taxon>
    </lineage>
</organism>
<dbReference type="InterPro" id="IPR001425">
    <property type="entry name" value="Arc/bac/fun_rhodopsins"/>
</dbReference>
<dbReference type="SUPFAM" id="SSF81321">
    <property type="entry name" value="Family A G protein-coupled receptor-like"/>
    <property type="match status" value="1"/>
</dbReference>
<evidence type="ECO:0000256" key="5">
    <source>
        <dbReference type="ARBA" id="ARBA00023136"/>
    </source>
</evidence>
<sequence length="255" mass="27929">MNSILHSSLWFSIVVQVITGIIELLALVVKTAPGMALIKQLLGLEVAVQAVEGAFYVWLYNNIHTVKNITPKRYADWALTTPTMLVTLIAYLIYLNDSGDRKSLSLLQILRENAVPIAQIVGLNWLMLLFGYLGEVGVIPIVAGVALGFAPFIAYFYIIYERFIVNANNTDNINTDTSMKIYAYFLVFWSLYGIVAVLPYTLKNTIYNVLDLFSKNFFGLFLSYLIVSSATASSATASSATASSATASSATTTSV</sequence>
<dbReference type="AlphaFoldDB" id="A0A6C0I407"/>
<dbReference type="SMART" id="SM01021">
    <property type="entry name" value="Bac_rhodopsin"/>
    <property type="match status" value="1"/>
</dbReference>
<comment type="subcellular location">
    <subcellularLocation>
        <location evidence="1">Membrane</location>
        <topology evidence="1">Multi-pass membrane protein</topology>
    </subcellularLocation>
</comment>
<evidence type="ECO:0000256" key="6">
    <source>
        <dbReference type="SAM" id="Phobius"/>
    </source>
</evidence>
<dbReference type="EMBL" id="MN740101">
    <property type="protein sequence ID" value="QHT87751.1"/>
    <property type="molecule type" value="Genomic_DNA"/>
</dbReference>
<reference evidence="7" key="1">
    <citation type="journal article" date="2020" name="Nature">
        <title>Giant virus diversity and host interactions through global metagenomics.</title>
        <authorList>
            <person name="Schulz F."/>
            <person name="Roux S."/>
            <person name="Paez-Espino D."/>
            <person name="Jungbluth S."/>
            <person name="Walsh D.A."/>
            <person name="Denef V.J."/>
            <person name="McMahon K.D."/>
            <person name="Konstantinidis K.T."/>
            <person name="Eloe-Fadrosh E.A."/>
            <person name="Kyrpides N.C."/>
            <person name="Woyke T."/>
        </authorList>
    </citation>
    <scope>NUCLEOTIDE SEQUENCE</scope>
    <source>
        <strain evidence="7">GVMAG-M-3300023184-191</strain>
    </source>
</reference>
<keyword evidence="3 6" id="KW-0812">Transmembrane</keyword>
<evidence type="ECO:0000256" key="2">
    <source>
        <dbReference type="ARBA" id="ARBA00008130"/>
    </source>
</evidence>
<dbReference type="GO" id="GO:0016020">
    <property type="term" value="C:membrane"/>
    <property type="evidence" value="ECO:0007669"/>
    <property type="project" value="UniProtKB-SubCell"/>
</dbReference>
<evidence type="ECO:0000256" key="3">
    <source>
        <dbReference type="ARBA" id="ARBA00022692"/>
    </source>
</evidence>
<protein>
    <submittedName>
        <fullName evidence="7">Uncharacterized protein</fullName>
    </submittedName>
</protein>
<keyword evidence="4 6" id="KW-1133">Transmembrane helix</keyword>